<gene>
    <name evidence="2" type="ORF">Nepgr_021351</name>
</gene>
<evidence type="ECO:0000256" key="1">
    <source>
        <dbReference type="SAM" id="Phobius"/>
    </source>
</evidence>
<accession>A0AAD3SYH0</accession>
<evidence type="ECO:0000313" key="2">
    <source>
        <dbReference type="EMBL" id="GMH19510.1"/>
    </source>
</evidence>
<feature type="transmembrane region" description="Helical" evidence="1">
    <location>
        <begin position="12"/>
        <end position="37"/>
    </location>
</feature>
<keyword evidence="3" id="KW-1185">Reference proteome</keyword>
<sequence>MRRFKTESSEDVAMASTQLLIVSFALNLIDFALAVAADRRRSKVTTLLFVVAIVDSRNLSHFLTYWINANFINMIIIFKLSVCPNTMNV</sequence>
<dbReference type="Proteomes" id="UP001279734">
    <property type="component" value="Unassembled WGS sequence"/>
</dbReference>
<dbReference type="EMBL" id="BSYO01000020">
    <property type="protein sequence ID" value="GMH19510.1"/>
    <property type="molecule type" value="Genomic_DNA"/>
</dbReference>
<name>A0AAD3SYH0_NEPGR</name>
<feature type="transmembrane region" description="Helical" evidence="1">
    <location>
        <begin position="63"/>
        <end position="82"/>
    </location>
</feature>
<proteinExistence type="predicted"/>
<dbReference type="AlphaFoldDB" id="A0AAD3SYH0"/>
<reference evidence="2" key="1">
    <citation type="submission" date="2023-05" db="EMBL/GenBank/DDBJ databases">
        <title>Nepenthes gracilis genome sequencing.</title>
        <authorList>
            <person name="Fukushima K."/>
        </authorList>
    </citation>
    <scope>NUCLEOTIDE SEQUENCE</scope>
    <source>
        <strain evidence="2">SING2019-196</strain>
    </source>
</reference>
<comment type="caution">
    <text evidence="2">The sequence shown here is derived from an EMBL/GenBank/DDBJ whole genome shotgun (WGS) entry which is preliminary data.</text>
</comment>
<protein>
    <submittedName>
        <fullName evidence="2">Uncharacterized protein</fullName>
    </submittedName>
</protein>
<keyword evidence="1" id="KW-1133">Transmembrane helix</keyword>
<organism evidence="2 3">
    <name type="scientific">Nepenthes gracilis</name>
    <name type="common">Slender pitcher plant</name>
    <dbReference type="NCBI Taxonomy" id="150966"/>
    <lineage>
        <taxon>Eukaryota</taxon>
        <taxon>Viridiplantae</taxon>
        <taxon>Streptophyta</taxon>
        <taxon>Embryophyta</taxon>
        <taxon>Tracheophyta</taxon>
        <taxon>Spermatophyta</taxon>
        <taxon>Magnoliopsida</taxon>
        <taxon>eudicotyledons</taxon>
        <taxon>Gunneridae</taxon>
        <taxon>Pentapetalae</taxon>
        <taxon>Caryophyllales</taxon>
        <taxon>Nepenthaceae</taxon>
        <taxon>Nepenthes</taxon>
    </lineage>
</organism>
<evidence type="ECO:0000313" key="3">
    <source>
        <dbReference type="Proteomes" id="UP001279734"/>
    </source>
</evidence>
<keyword evidence="1" id="KW-0812">Transmembrane</keyword>
<keyword evidence="1" id="KW-0472">Membrane</keyword>